<keyword evidence="3" id="KW-1003">Cell membrane</keyword>
<dbReference type="PANTHER" id="PTHR23513:SF11">
    <property type="entry name" value="STAPHYLOFERRIN A TRANSPORTER"/>
    <property type="match status" value="1"/>
</dbReference>
<dbReference type="InterPro" id="IPR036259">
    <property type="entry name" value="MFS_trans_sf"/>
</dbReference>
<evidence type="ECO:0000256" key="5">
    <source>
        <dbReference type="ARBA" id="ARBA00022989"/>
    </source>
</evidence>
<evidence type="ECO:0000256" key="2">
    <source>
        <dbReference type="ARBA" id="ARBA00022448"/>
    </source>
</evidence>
<feature type="transmembrane region" description="Helical" evidence="7">
    <location>
        <begin position="38"/>
        <end position="58"/>
    </location>
</feature>
<protein>
    <submittedName>
        <fullName evidence="9">Putative MFS family arabinose efflux permease</fullName>
    </submittedName>
</protein>
<dbReference type="CDD" id="cd06173">
    <property type="entry name" value="MFS_MefA_like"/>
    <property type="match status" value="1"/>
</dbReference>
<evidence type="ECO:0000256" key="7">
    <source>
        <dbReference type="SAM" id="Phobius"/>
    </source>
</evidence>
<name>A0A326U3N0_THEHA</name>
<feature type="transmembrane region" description="Helical" evidence="7">
    <location>
        <begin position="401"/>
        <end position="422"/>
    </location>
</feature>
<feature type="transmembrane region" description="Helical" evidence="7">
    <location>
        <begin position="248"/>
        <end position="266"/>
    </location>
</feature>
<keyword evidence="4 7" id="KW-0812">Transmembrane</keyword>
<evidence type="ECO:0000313" key="10">
    <source>
        <dbReference type="Proteomes" id="UP000248806"/>
    </source>
</evidence>
<comment type="caution">
    <text evidence="9">The sequence shown here is derived from an EMBL/GenBank/DDBJ whole genome shotgun (WGS) entry which is preliminary data.</text>
</comment>
<accession>A0A326U3N0</accession>
<keyword evidence="2" id="KW-0813">Transport</keyword>
<feature type="transmembrane region" description="Helical" evidence="7">
    <location>
        <begin position="286"/>
        <end position="305"/>
    </location>
</feature>
<dbReference type="Gene3D" id="1.20.1250.20">
    <property type="entry name" value="MFS general substrate transporter like domains"/>
    <property type="match status" value="1"/>
</dbReference>
<dbReference type="AlphaFoldDB" id="A0A326U3N0"/>
<feature type="domain" description="Major facilitator superfamily (MFS) profile" evidence="8">
    <location>
        <begin position="32"/>
        <end position="427"/>
    </location>
</feature>
<dbReference type="Proteomes" id="UP000248806">
    <property type="component" value="Unassembled WGS sequence"/>
</dbReference>
<dbReference type="EMBL" id="QKUF01000014">
    <property type="protein sequence ID" value="PZW26709.1"/>
    <property type="molecule type" value="Genomic_DNA"/>
</dbReference>
<evidence type="ECO:0000313" key="9">
    <source>
        <dbReference type="EMBL" id="PZW26709.1"/>
    </source>
</evidence>
<dbReference type="PANTHER" id="PTHR23513">
    <property type="entry name" value="INTEGRAL MEMBRANE EFFLUX PROTEIN-RELATED"/>
    <property type="match status" value="1"/>
</dbReference>
<evidence type="ECO:0000256" key="1">
    <source>
        <dbReference type="ARBA" id="ARBA00004651"/>
    </source>
</evidence>
<feature type="transmembrane region" description="Helical" evidence="7">
    <location>
        <begin position="338"/>
        <end position="361"/>
    </location>
</feature>
<organism evidence="9 10">
    <name type="scientific">Thermosporothrix hazakensis</name>
    <dbReference type="NCBI Taxonomy" id="644383"/>
    <lineage>
        <taxon>Bacteria</taxon>
        <taxon>Bacillati</taxon>
        <taxon>Chloroflexota</taxon>
        <taxon>Ktedonobacteria</taxon>
        <taxon>Ktedonobacterales</taxon>
        <taxon>Thermosporotrichaceae</taxon>
        <taxon>Thermosporothrix</taxon>
    </lineage>
</organism>
<dbReference type="SUPFAM" id="SSF103473">
    <property type="entry name" value="MFS general substrate transporter"/>
    <property type="match status" value="1"/>
</dbReference>
<dbReference type="RefSeq" id="WP_111324206.1">
    <property type="nucleotide sequence ID" value="NZ_BIFX01000001.1"/>
</dbReference>
<dbReference type="Pfam" id="PF05977">
    <property type="entry name" value="MFS_3"/>
    <property type="match status" value="1"/>
</dbReference>
<sequence length="429" mass="45893">MASPPTRIQAPNGLNSITKRSKGPVLPSSLRPLTDAHFATFWGGAFISSIGFWVQSIGEGWQVLRLTNSPFLLGLVAFASTVPNLVLSPIGGVIADRFKRRHILICTQATYMLLTLFLSIVSFLHLITVWHIITVAFLIGLVSTVSFPAWQAFTSDITPPSMLRQGIALQSMQFNLSRVIGPAIGGILVGAVGVAGSYFLNSLSYLAIIIPLLLIRPRSEQNIQRPKGQSLFQSLGEGLQYVRSRPSLMALLGVQFVVAFLVYPFSTLLPVFADSIFHSGANGLGLLNSATGIGALLGSITLVSLTSRMRNGLRVLIIVSSIGGVTSLVFALSQNLSLSLALLVLLGTCTVISSTMTNTTIQTMVPQEMRARVLSLWILITSGLAPFGNLCAGWMAQLFGAPLTLSVAGVACVFLSLLFLLVRARPVIE</sequence>
<evidence type="ECO:0000256" key="3">
    <source>
        <dbReference type="ARBA" id="ARBA00022475"/>
    </source>
</evidence>
<feature type="transmembrane region" description="Helical" evidence="7">
    <location>
        <begin position="174"/>
        <end position="192"/>
    </location>
</feature>
<comment type="subcellular location">
    <subcellularLocation>
        <location evidence="1">Cell membrane</location>
        <topology evidence="1">Multi-pass membrane protein</topology>
    </subcellularLocation>
</comment>
<dbReference type="GO" id="GO:0022857">
    <property type="term" value="F:transmembrane transporter activity"/>
    <property type="evidence" value="ECO:0007669"/>
    <property type="project" value="InterPro"/>
</dbReference>
<dbReference type="GO" id="GO:0005886">
    <property type="term" value="C:plasma membrane"/>
    <property type="evidence" value="ECO:0007669"/>
    <property type="project" value="UniProtKB-SubCell"/>
</dbReference>
<dbReference type="InterPro" id="IPR010290">
    <property type="entry name" value="TM_effector"/>
</dbReference>
<keyword evidence="10" id="KW-1185">Reference proteome</keyword>
<gene>
    <name evidence="9" type="ORF">EI42_03861</name>
</gene>
<feature type="transmembrane region" description="Helical" evidence="7">
    <location>
        <begin position="130"/>
        <end position="153"/>
    </location>
</feature>
<reference evidence="9 10" key="1">
    <citation type="submission" date="2018-06" db="EMBL/GenBank/DDBJ databases">
        <title>Genomic Encyclopedia of Archaeal and Bacterial Type Strains, Phase II (KMG-II): from individual species to whole genera.</title>
        <authorList>
            <person name="Goeker M."/>
        </authorList>
    </citation>
    <scope>NUCLEOTIDE SEQUENCE [LARGE SCALE GENOMIC DNA]</scope>
    <source>
        <strain evidence="9 10">ATCC BAA-1881</strain>
    </source>
</reference>
<feature type="transmembrane region" description="Helical" evidence="7">
    <location>
        <begin position="373"/>
        <end position="395"/>
    </location>
</feature>
<feature type="transmembrane region" description="Helical" evidence="7">
    <location>
        <begin position="103"/>
        <end position="124"/>
    </location>
</feature>
<feature type="transmembrane region" description="Helical" evidence="7">
    <location>
        <begin position="70"/>
        <end position="91"/>
    </location>
</feature>
<feature type="transmembrane region" description="Helical" evidence="7">
    <location>
        <begin position="198"/>
        <end position="215"/>
    </location>
</feature>
<proteinExistence type="predicted"/>
<keyword evidence="5 7" id="KW-1133">Transmembrane helix</keyword>
<evidence type="ECO:0000259" key="8">
    <source>
        <dbReference type="PROSITE" id="PS50850"/>
    </source>
</evidence>
<dbReference type="InterPro" id="IPR020846">
    <property type="entry name" value="MFS_dom"/>
</dbReference>
<evidence type="ECO:0000256" key="6">
    <source>
        <dbReference type="ARBA" id="ARBA00023136"/>
    </source>
</evidence>
<keyword evidence="6 7" id="KW-0472">Membrane</keyword>
<feature type="transmembrane region" description="Helical" evidence="7">
    <location>
        <begin position="312"/>
        <end position="332"/>
    </location>
</feature>
<evidence type="ECO:0000256" key="4">
    <source>
        <dbReference type="ARBA" id="ARBA00022692"/>
    </source>
</evidence>
<dbReference type="PROSITE" id="PS50850">
    <property type="entry name" value="MFS"/>
    <property type="match status" value="1"/>
</dbReference>
<dbReference type="OrthoDB" id="9775268at2"/>